<dbReference type="Pfam" id="PF02464">
    <property type="entry name" value="CinA"/>
    <property type="match status" value="1"/>
</dbReference>
<comment type="caution">
    <text evidence="2">The sequence shown here is derived from an EMBL/GenBank/DDBJ whole genome shotgun (WGS) entry which is preliminary data.</text>
</comment>
<dbReference type="SUPFAM" id="SSF142433">
    <property type="entry name" value="CinA-like"/>
    <property type="match status" value="1"/>
</dbReference>
<proteinExistence type="predicted"/>
<dbReference type="Gene3D" id="3.90.950.20">
    <property type="entry name" value="CinA-like"/>
    <property type="match status" value="1"/>
</dbReference>
<reference evidence="2" key="1">
    <citation type="submission" date="2019-04" db="EMBL/GenBank/DDBJ databases">
        <title>Evolution of Biomass-Degrading Anaerobic Consortia Revealed by Metagenomics.</title>
        <authorList>
            <person name="Peng X."/>
        </authorList>
    </citation>
    <scope>NUCLEOTIDE SEQUENCE</scope>
    <source>
        <strain evidence="2">SIG311</strain>
    </source>
</reference>
<protein>
    <submittedName>
        <fullName evidence="2">CinA family protein</fullName>
    </submittedName>
</protein>
<feature type="domain" description="CinA C-terminal" evidence="1">
    <location>
        <begin position="4"/>
        <end position="154"/>
    </location>
</feature>
<organism evidence="2 3">
    <name type="scientific">Pseudobutyrivibrio ruminis</name>
    <dbReference type="NCBI Taxonomy" id="46206"/>
    <lineage>
        <taxon>Bacteria</taxon>
        <taxon>Bacillati</taxon>
        <taxon>Bacillota</taxon>
        <taxon>Clostridia</taxon>
        <taxon>Lachnospirales</taxon>
        <taxon>Lachnospiraceae</taxon>
        <taxon>Pseudobutyrivibrio</taxon>
    </lineage>
</organism>
<dbReference type="EMBL" id="SVER01000020">
    <property type="protein sequence ID" value="MBE5919900.1"/>
    <property type="molecule type" value="Genomic_DNA"/>
</dbReference>
<dbReference type="Proteomes" id="UP000766246">
    <property type="component" value="Unassembled WGS sequence"/>
</dbReference>
<evidence type="ECO:0000259" key="1">
    <source>
        <dbReference type="Pfam" id="PF02464"/>
    </source>
</evidence>
<evidence type="ECO:0000313" key="3">
    <source>
        <dbReference type="Proteomes" id="UP000766246"/>
    </source>
</evidence>
<evidence type="ECO:0000313" key="2">
    <source>
        <dbReference type="EMBL" id="MBE5919900.1"/>
    </source>
</evidence>
<dbReference type="InterPro" id="IPR008136">
    <property type="entry name" value="CinA_C"/>
</dbReference>
<gene>
    <name evidence="2" type="ORF">E7272_08645</name>
</gene>
<sequence>MDAATLINELCSNHYTVATAESCTGGLIASSIVDVSGASDCFNEGYVTYSNEAKMKNLGVSADTLNSVGAVSKETATEMALGVRRVANATFGLSSTGIAGPTGGTKLKPVGLVYIGCAYSDNDCIVKELHLNGDRSQVRAAAAKEALNLLAECMDKIKVMA</sequence>
<dbReference type="InterPro" id="IPR036653">
    <property type="entry name" value="CinA-like_C"/>
</dbReference>
<dbReference type="NCBIfam" id="TIGR00199">
    <property type="entry name" value="PncC_domain"/>
    <property type="match status" value="1"/>
</dbReference>
<dbReference type="AlphaFoldDB" id="A0A927UCH6"/>
<accession>A0A927UCH6</accession>
<name>A0A927UCH6_9FIRM</name>